<comment type="caution">
    <text evidence="7">The sequence shown here is derived from an EMBL/GenBank/DDBJ whole genome shotgun (WGS) entry which is preliminary data.</text>
</comment>
<evidence type="ECO:0000313" key="8">
    <source>
        <dbReference type="Proteomes" id="UP000683360"/>
    </source>
</evidence>
<gene>
    <name evidence="7" type="ORF">MEDL_22415</name>
</gene>
<dbReference type="AlphaFoldDB" id="A0A8S3RMZ0"/>
<sequence>MRKILIIFALLPVLALSLVVEDDIPPMLQECYNQHTYSNSLDEQTNCLQKYLFYLFGNSTQQTLVDKNAFDWVDSLGRSVHHRLKRQTRYNTYNTYNRYNNRFRRPIPSVDRRRVRKEIRTLTDQERQVFFDAINALKNDKSASPNQYDVLALMHQTSALTSAHRGPNFPSWHRYFLLILEEACVRKRSTFVLPYWDSSIDFRMSDPSESVLWTEIFLGNGRGVVYTGPFAMWRTPTNNTYLRRDIPGANSSLINPDTIVNVFRKRYNREILTPTAATEEDNLENHHDGVHRWVGGEDGHMGGLETSPQDPVFFLHHCYIDYLWEVFRERQQRLGINTEEDYPETTNENHHPNRIMDNLSPPRTNKWGYSNIFTERNGIYRYAPAPTCANRCGGAYNGYLFCNRRTGHCEPRTKRQFIDMGGFRNIDSPYINDQPIVASAGNGQAEQAVTFRPSSESRLTISNPAPSISRHFEQHLIDPRTRTTRKKRSIATFDNDNVAIQSSYYPNLLATIPVKIVNTHHTSGNSKNSFENVNFVQQISTLNVSYETVGFSYNGNHTGHIIIDEKTQTAESTVMIEFRKPMFGVTTANVRVFDSYGGICKPECFEPGSKFYKDCSGVLKITADLPLMFNDLKSDLKQPRKRRFKKRTQPAENNLVVNLSSTELTNSEEKLLSRGLNFCPIPANINNLQLETDVDQFARRLRLKEHFNRQHKKNLQEAGMNDSEYESDKEDKCIPRFKKKSEWNPPRSKNDNLESFISSIKTEVKSSVSGKRLRNLSEQESQAINNLKSRDDIVIKQADKGSAVVVINKTDYIEEGNRQLSNTKFPRQFDRPCYLLLVIAPHGYHLMQTNNPAADEMSILILSVETLHFLADALSGRQDFTSFIYQSNTLVKKIMEAKLQPLVTLCFILLVDGAVLNTRSNQDQLQNNGLTKRRELMSELRQNANPANILTNSNEEQAPVINHRYEVSIIDPRTNKPQKTTNNFNKPTQVPPNPPSPVVNARPIERMTNLNEEPKPFTKQQYKVSKEDPITGDQASSTKNMDQPVSNINHPQSTLTDHKTIKSLTNLNDLPAPIIKHR</sequence>
<reference evidence="7" key="1">
    <citation type="submission" date="2021-03" db="EMBL/GenBank/DDBJ databases">
        <authorList>
            <person name="Bekaert M."/>
        </authorList>
    </citation>
    <scope>NUCLEOTIDE SEQUENCE</scope>
</reference>
<keyword evidence="8" id="KW-1185">Reference proteome</keyword>
<keyword evidence="1" id="KW-0479">Metal-binding</keyword>
<feature type="signal peptide" evidence="4">
    <location>
        <begin position="1"/>
        <end position="17"/>
    </location>
</feature>
<dbReference type="SUPFAM" id="SSF48056">
    <property type="entry name" value="Di-copper centre-containing domain"/>
    <property type="match status" value="1"/>
</dbReference>
<organism evidence="7 8">
    <name type="scientific">Mytilus edulis</name>
    <name type="common">Blue mussel</name>
    <dbReference type="NCBI Taxonomy" id="6550"/>
    <lineage>
        <taxon>Eukaryota</taxon>
        <taxon>Metazoa</taxon>
        <taxon>Spiralia</taxon>
        <taxon>Lophotrochozoa</taxon>
        <taxon>Mollusca</taxon>
        <taxon>Bivalvia</taxon>
        <taxon>Autobranchia</taxon>
        <taxon>Pteriomorphia</taxon>
        <taxon>Mytilida</taxon>
        <taxon>Mytiloidea</taxon>
        <taxon>Mytilidae</taxon>
        <taxon>Mytilinae</taxon>
        <taxon>Mytilus</taxon>
    </lineage>
</organism>
<dbReference type="Gene3D" id="1.10.1280.10">
    <property type="entry name" value="Di-copper center containing domain from catechol oxidase"/>
    <property type="match status" value="1"/>
</dbReference>
<dbReference type="PROSITE" id="PS00498">
    <property type="entry name" value="TYROSINASE_2"/>
    <property type="match status" value="1"/>
</dbReference>
<evidence type="ECO:0000256" key="3">
    <source>
        <dbReference type="SAM" id="MobiDB-lite"/>
    </source>
</evidence>
<name>A0A8S3RMZ0_MYTED</name>
<feature type="region of interest" description="Disordered" evidence="3">
    <location>
        <begin position="712"/>
        <end position="731"/>
    </location>
</feature>
<dbReference type="PANTHER" id="PTHR11474">
    <property type="entry name" value="TYROSINASE FAMILY MEMBER"/>
    <property type="match status" value="1"/>
</dbReference>
<feature type="chain" id="PRO_5035820598" description="Tyrosinase copper-binding domain-containing protein" evidence="4">
    <location>
        <begin position="18"/>
        <end position="1078"/>
    </location>
</feature>
<feature type="domain" description="Tyrosinase copper-binding" evidence="6">
    <location>
        <begin position="310"/>
        <end position="321"/>
    </location>
</feature>
<evidence type="ECO:0000256" key="1">
    <source>
        <dbReference type="ARBA" id="ARBA00022723"/>
    </source>
</evidence>
<dbReference type="InterPro" id="IPR008922">
    <property type="entry name" value="Di-copper_centre_dom_sf"/>
</dbReference>
<feature type="compositionally biased region" description="Polar residues" evidence="3">
    <location>
        <begin position="1033"/>
        <end position="1055"/>
    </location>
</feature>
<dbReference type="InterPro" id="IPR050316">
    <property type="entry name" value="Tyrosinase/Hemocyanin"/>
</dbReference>
<dbReference type="GO" id="GO:0046872">
    <property type="term" value="F:metal ion binding"/>
    <property type="evidence" value="ECO:0007669"/>
    <property type="project" value="UniProtKB-KW"/>
</dbReference>
<dbReference type="InterPro" id="IPR002227">
    <property type="entry name" value="Tyrosinase_Cu-bd"/>
</dbReference>
<evidence type="ECO:0000256" key="2">
    <source>
        <dbReference type="ARBA" id="ARBA00023008"/>
    </source>
</evidence>
<evidence type="ECO:0000259" key="6">
    <source>
        <dbReference type="PROSITE" id="PS00498"/>
    </source>
</evidence>
<feature type="region of interest" description="Disordered" evidence="3">
    <location>
        <begin position="973"/>
        <end position="998"/>
    </location>
</feature>
<dbReference type="EMBL" id="CAJPWZ010001104">
    <property type="protein sequence ID" value="CAG2208244.1"/>
    <property type="molecule type" value="Genomic_DNA"/>
</dbReference>
<dbReference type="PRINTS" id="PR00092">
    <property type="entry name" value="TYROSINASE"/>
</dbReference>
<keyword evidence="2" id="KW-0186">Copper</keyword>
<feature type="compositionally biased region" description="Polar residues" evidence="3">
    <location>
        <begin position="975"/>
        <end position="984"/>
    </location>
</feature>
<feature type="domain" description="Tyrosinase copper-binding" evidence="5">
    <location>
        <begin position="164"/>
        <end position="181"/>
    </location>
</feature>
<keyword evidence="4" id="KW-0732">Signal</keyword>
<dbReference type="PROSITE" id="PS00497">
    <property type="entry name" value="TYROSINASE_1"/>
    <property type="match status" value="1"/>
</dbReference>
<dbReference type="PANTHER" id="PTHR11474:SF126">
    <property type="entry name" value="TYROSINASE-LIKE PROTEIN TYR-1-RELATED"/>
    <property type="match status" value="1"/>
</dbReference>
<dbReference type="GO" id="GO:0016491">
    <property type="term" value="F:oxidoreductase activity"/>
    <property type="evidence" value="ECO:0007669"/>
    <property type="project" value="InterPro"/>
</dbReference>
<dbReference type="Pfam" id="PF00264">
    <property type="entry name" value="Tyrosinase"/>
    <property type="match status" value="1"/>
</dbReference>
<protein>
    <recommendedName>
        <fullName evidence="5 6">Tyrosinase copper-binding domain-containing protein</fullName>
    </recommendedName>
</protein>
<dbReference type="OrthoDB" id="6132182at2759"/>
<dbReference type="Proteomes" id="UP000683360">
    <property type="component" value="Unassembled WGS sequence"/>
</dbReference>
<feature type="region of interest" description="Disordered" evidence="3">
    <location>
        <begin position="1011"/>
        <end position="1060"/>
    </location>
</feature>
<evidence type="ECO:0000259" key="5">
    <source>
        <dbReference type="PROSITE" id="PS00497"/>
    </source>
</evidence>
<evidence type="ECO:0000256" key="4">
    <source>
        <dbReference type="SAM" id="SignalP"/>
    </source>
</evidence>
<accession>A0A8S3RMZ0</accession>
<evidence type="ECO:0000313" key="7">
    <source>
        <dbReference type="EMBL" id="CAG2208244.1"/>
    </source>
</evidence>
<proteinExistence type="predicted"/>